<organism evidence="2 3">
    <name type="scientific">Mycolicibacterium frederiksbergense</name>
    <dbReference type="NCBI Taxonomy" id="117567"/>
    <lineage>
        <taxon>Bacteria</taxon>
        <taxon>Bacillati</taxon>
        <taxon>Actinomycetota</taxon>
        <taxon>Actinomycetes</taxon>
        <taxon>Mycobacteriales</taxon>
        <taxon>Mycobacteriaceae</taxon>
        <taxon>Mycolicibacterium</taxon>
    </lineage>
</organism>
<dbReference type="KEGG" id="mfre:EXE63_05300"/>
<sequence length="453" mass="49458">MSRLPPISGLGCHHFGHFPRRLTRVGSTITSREAKSNTYRVLVDLDGSTPPIWRRLDLRADLPLDVVHLVVQAAFDWENRHLYRFAMGGGPFDDRSLKILCDEDIAEGEDRGLPASQTSLGAMMSEPGDRLGYVYDYGDFWELTLELEQVLTPMDSYPAAVVIDGERAAPPEDCGGITDAVQLATVLPDPELFDLARLNEALHGPFFSAVLGGLDSRLIALLSRLPDGPVLVNFVAGLVQLSSAPTIVDDDILRANLTAHQWFLDRAVKDAIPLTSAGYLKPSDVTAAAAVVPQVAEWMGNNNREANCPALLNFRESLQAMGLLRKLKGSLVLTKAGIAAQRDQAVLWRHLASRLIPSDGEAFECHATLLFLAQAGGAEDGRVRFKDIAEALTQLGWRREDGEPVPSDVLYRLTAHDVLVNVCDRPRRLADLNWISPAAAALARVALRAGRLT</sequence>
<dbReference type="AlphaFoldDB" id="A0A6H0S2W4"/>
<dbReference type="SUPFAM" id="SSF159941">
    <property type="entry name" value="MM3350-like"/>
    <property type="match status" value="1"/>
</dbReference>
<keyword evidence="3" id="KW-1185">Reference proteome</keyword>
<dbReference type="InterPro" id="IPR024047">
    <property type="entry name" value="MM3350-like_sf"/>
</dbReference>
<dbReference type="PANTHER" id="PTHR41878">
    <property type="entry name" value="LEXA REPRESSOR-RELATED"/>
    <property type="match status" value="1"/>
</dbReference>
<dbReference type="PANTHER" id="PTHR41878:SF1">
    <property type="entry name" value="TNPR PROTEIN"/>
    <property type="match status" value="1"/>
</dbReference>
<evidence type="ECO:0000313" key="3">
    <source>
        <dbReference type="Proteomes" id="UP000501849"/>
    </source>
</evidence>
<dbReference type="Pfam" id="PF07929">
    <property type="entry name" value="PRiA4_ORF3"/>
    <property type="match status" value="1"/>
</dbReference>
<proteinExistence type="predicted"/>
<evidence type="ECO:0000259" key="1">
    <source>
        <dbReference type="Pfam" id="PF07929"/>
    </source>
</evidence>
<dbReference type="Gene3D" id="3.10.290.30">
    <property type="entry name" value="MM3350-like"/>
    <property type="match status" value="1"/>
</dbReference>
<dbReference type="EMBL" id="CP038799">
    <property type="protein sequence ID" value="QIV80377.1"/>
    <property type="molecule type" value="Genomic_DNA"/>
</dbReference>
<feature type="domain" description="Plasmid pRiA4b Orf3-like" evidence="1">
    <location>
        <begin position="38"/>
        <end position="203"/>
    </location>
</feature>
<name>A0A6H0S2W4_9MYCO</name>
<evidence type="ECO:0000313" key="2">
    <source>
        <dbReference type="EMBL" id="QIV80377.1"/>
    </source>
</evidence>
<dbReference type="Proteomes" id="UP000501849">
    <property type="component" value="Chromosome"/>
</dbReference>
<reference evidence="2 3" key="1">
    <citation type="submission" date="2019-04" db="EMBL/GenBank/DDBJ databases">
        <title>Draft, Whole-Genome Sequence of the Anthracene-degrading Mycobacterium frederiksbergense LB501T, Isolated from a Polycyclic Aromatic Hydrocarbon (PAH)-Contaminated Soil.</title>
        <authorList>
            <person name="Augelletti F."/>
        </authorList>
    </citation>
    <scope>NUCLEOTIDE SEQUENCE [LARGE SCALE GENOMIC DNA]</scope>
    <source>
        <strain evidence="2 3">LB 501T</strain>
    </source>
</reference>
<gene>
    <name evidence="2" type="ORF">EXE63_05300</name>
</gene>
<accession>A0A6H0S2W4</accession>
<protein>
    <submittedName>
        <fullName evidence="2">Plasmid pRiA4b ORF-3 family protein</fullName>
    </submittedName>
</protein>
<dbReference type="InterPro" id="IPR012912">
    <property type="entry name" value="Plasmid_pRiA4b_Orf3-like"/>
</dbReference>